<proteinExistence type="predicted"/>
<protein>
    <recommendedName>
        <fullName evidence="3">Fe2OG dioxygenase domain-containing protein</fullName>
    </recommendedName>
</protein>
<accession>K5VF50</accession>
<keyword evidence="2" id="KW-1185">Reference proteome</keyword>
<dbReference type="STRING" id="650164.K5VF50"/>
<dbReference type="HOGENOM" id="CLU_019613_2_0_1"/>
<organism evidence="1 2">
    <name type="scientific">Phanerochaete carnosa (strain HHB-10118-sp)</name>
    <name type="common">White-rot fungus</name>
    <name type="synonym">Peniophora carnosa</name>
    <dbReference type="NCBI Taxonomy" id="650164"/>
    <lineage>
        <taxon>Eukaryota</taxon>
        <taxon>Fungi</taxon>
        <taxon>Dikarya</taxon>
        <taxon>Basidiomycota</taxon>
        <taxon>Agaricomycotina</taxon>
        <taxon>Agaricomycetes</taxon>
        <taxon>Polyporales</taxon>
        <taxon>Phanerochaetaceae</taxon>
        <taxon>Phanerochaete</taxon>
    </lineage>
</organism>
<dbReference type="Gene3D" id="2.60.120.620">
    <property type="entry name" value="q2cbj1_9rhob like domain"/>
    <property type="match status" value="1"/>
</dbReference>
<dbReference type="AlphaFoldDB" id="K5VF50"/>
<dbReference type="InParanoid" id="K5VF50"/>
<dbReference type="PANTHER" id="PTHR33099:SF7">
    <property type="entry name" value="MYND-TYPE DOMAIN-CONTAINING PROTEIN"/>
    <property type="match status" value="1"/>
</dbReference>
<dbReference type="GeneID" id="18913492"/>
<sequence>MSDNESIHFSTDEAILLSPGRECFSPKHPRLRALNTIITNEGTLAEAASSGIFSVHPDDLILYYGVNGPNSKPDRIDFMSHTDGEIQRLFQACEPATFGCNQQDVFNKSYRKAGKLDRRSFASTFDPDRSGLMRSISDVLLQGHGPRTMLRTELHKLNVYDKSRSSPGLFFKAHKDTMRAENMMRSLVVMLPTQHKGGTFVLHHHGQELKFDSSEAFSQVSSTSVAFSAFYGDVEHKVEPVQSGYWVTLTYNLYMVSSKNKGAPESTPFEEALKEAFNALLNDANYLSGSGHIGFGLRHEYVVYDDPFVFQESLNAFFDLLSGALKGKDAVLAKVCRDLGLKVTLQMIYHGDWEMIVMCPWVAGSECYEDEYPLDHLHKFYYGKVISVNREWHDSENILKRDLAV</sequence>
<gene>
    <name evidence="1" type="ORF">PHACADRAFT_214300</name>
</gene>
<reference evidence="1 2" key="1">
    <citation type="journal article" date="2012" name="BMC Genomics">
        <title>Comparative genomics of the white-rot fungi, Phanerochaete carnosa and P. chrysosporium, to elucidate the genetic basis of the distinct wood types they colonize.</title>
        <authorList>
            <person name="Suzuki H."/>
            <person name="MacDonald J."/>
            <person name="Syed K."/>
            <person name="Salamov A."/>
            <person name="Hori C."/>
            <person name="Aerts A."/>
            <person name="Henrissat B."/>
            <person name="Wiebenga A."/>
            <person name="vanKuyk P.A."/>
            <person name="Barry K."/>
            <person name="Lindquist E."/>
            <person name="LaButti K."/>
            <person name="Lapidus A."/>
            <person name="Lucas S."/>
            <person name="Coutinho P."/>
            <person name="Gong Y."/>
            <person name="Samejima M."/>
            <person name="Mahadevan R."/>
            <person name="Abou-Zaid M."/>
            <person name="de Vries R.P."/>
            <person name="Igarashi K."/>
            <person name="Yadav J.S."/>
            <person name="Grigoriev I.V."/>
            <person name="Master E.R."/>
        </authorList>
    </citation>
    <scope>NUCLEOTIDE SEQUENCE [LARGE SCALE GENOMIC DNA]</scope>
    <source>
        <strain evidence="1 2">HHB-10118-sp</strain>
    </source>
</reference>
<dbReference type="KEGG" id="pco:PHACADRAFT_214300"/>
<dbReference type="Proteomes" id="UP000008370">
    <property type="component" value="Unassembled WGS sequence"/>
</dbReference>
<dbReference type="OrthoDB" id="27483at2759"/>
<dbReference type="PANTHER" id="PTHR33099">
    <property type="entry name" value="FE2OG DIOXYGENASE DOMAIN-CONTAINING PROTEIN"/>
    <property type="match status" value="1"/>
</dbReference>
<name>K5VF50_PHACS</name>
<dbReference type="RefSeq" id="XP_007401830.1">
    <property type="nucleotide sequence ID" value="XM_007401768.1"/>
</dbReference>
<evidence type="ECO:0008006" key="3">
    <source>
        <dbReference type="Google" id="ProtNLM"/>
    </source>
</evidence>
<evidence type="ECO:0000313" key="1">
    <source>
        <dbReference type="EMBL" id="EKM49778.1"/>
    </source>
</evidence>
<evidence type="ECO:0000313" key="2">
    <source>
        <dbReference type="Proteomes" id="UP000008370"/>
    </source>
</evidence>
<dbReference type="EMBL" id="JH930480">
    <property type="protein sequence ID" value="EKM49778.1"/>
    <property type="molecule type" value="Genomic_DNA"/>
</dbReference>